<comment type="caution">
    <text evidence="1">The sequence shown here is derived from an EMBL/GenBank/DDBJ whole genome shotgun (WGS) entry which is preliminary data.</text>
</comment>
<dbReference type="Proteomes" id="UP000215459">
    <property type="component" value="Unassembled WGS sequence"/>
</dbReference>
<dbReference type="OrthoDB" id="2706506at2"/>
<dbReference type="AlphaFoldDB" id="A0A235B8H6"/>
<evidence type="ECO:0000313" key="2">
    <source>
        <dbReference type="Proteomes" id="UP000215459"/>
    </source>
</evidence>
<dbReference type="EMBL" id="NOWF01000003">
    <property type="protein sequence ID" value="OYD08623.1"/>
    <property type="molecule type" value="Genomic_DNA"/>
</dbReference>
<sequence>MGEILQEKGTSPYGFQIEATDEEVRKLNRLLANNSTEDMETFWDAHTPFLQYNQNRENDGYDRTMQQIYRQIYRLGTPETRHQMEELGLINP</sequence>
<keyword evidence="2" id="KW-1185">Reference proteome</keyword>
<gene>
    <name evidence="1" type="ORF">CHM34_07125</name>
</gene>
<proteinExistence type="predicted"/>
<evidence type="ECO:0000313" key="1">
    <source>
        <dbReference type="EMBL" id="OYD08623.1"/>
    </source>
</evidence>
<organism evidence="1 2">
    <name type="scientific">Paludifilum halophilum</name>
    <dbReference type="NCBI Taxonomy" id="1642702"/>
    <lineage>
        <taxon>Bacteria</taxon>
        <taxon>Bacillati</taxon>
        <taxon>Bacillota</taxon>
        <taxon>Bacilli</taxon>
        <taxon>Bacillales</taxon>
        <taxon>Thermoactinomycetaceae</taxon>
        <taxon>Paludifilum</taxon>
    </lineage>
</organism>
<protein>
    <recommendedName>
        <fullName evidence="3">Hydrolase</fullName>
    </recommendedName>
</protein>
<evidence type="ECO:0008006" key="3">
    <source>
        <dbReference type="Google" id="ProtNLM"/>
    </source>
</evidence>
<name>A0A235B8H6_9BACL</name>
<reference evidence="1 2" key="1">
    <citation type="submission" date="2017-07" db="EMBL/GenBank/DDBJ databases">
        <title>The genome sequence of Paludifilum halophilum highlights mechanisms for microbial adaptation to high salt environemnts.</title>
        <authorList>
            <person name="Belbahri L."/>
        </authorList>
    </citation>
    <scope>NUCLEOTIDE SEQUENCE [LARGE SCALE GENOMIC DNA]</scope>
    <source>
        <strain evidence="1 2">DSM 102817</strain>
    </source>
</reference>
<accession>A0A235B8H6</accession>